<keyword evidence="3" id="KW-1185">Reference proteome</keyword>
<sequence length="233" mass="26527">MRGEKNMTREKDTTSVMAANIPPIDRSSVVLKKSGISDELRIERIIKKITTRHPDVIFFLEEDQAIFPRIVDRLSQKYRFYYPQGFNRSWYAAVVVAVRRTANCQKTSDGTGIVSKSGKWRILDVNGITMLGVHFPQPNDPTYADFSKKVVAVAEEGNADLIIGDFNPRRGESIHLPNFQSILPDRSTSLFGNQLDYIFVRNGRAFQNERIDDGCMTPREELFSDHAIIEVDL</sequence>
<dbReference type="Pfam" id="PF03372">
    <property type="entry name" value="Exo_endo_phos"/>
    <property type="match status" value="1"/>
</dbReference>
<dbReference type="EMBL" id="AZFS01000016">
    <property type="protein sequence ID" value="KRL97623.1"/>
    <property type="molecule type" value="Genomic_DNA"/>
</dbReference>
<gene>
    <name evidence="2" type="ORF">FD28_GL001709</name>
</gene>
<dbReference type="AlphaFoldDB" id="A0A0R1UWU3"/>
<comment type="caution">
    <text evidence="2">The sequence shown here is derived from an EMBL/GenBank/DDBJ whole genome shotgun (WGS) entry which is preliminary data.</text>
</comment>
<protein>
    <recommendedName>
        <fullName evidence="1">Endonuclease/exonuclease/phosphatase domain-containing protein</fullName>
    </recommendedName>
</protein>
<dbReference type="PATRIC" id="fig|1423753.3.peg.1777"/>
<dbReference type="STRING" id="1423753.FD28_GL001709"/>
<organism evidence="2 3">
    <name type="scientific">Levilactobacillus hammesii DSM 16381</name>
    <dbReference type="NCBI Taxonomy" id="1423753"/>
    <lineage>
        <taxon>Bacteria</taxon>
        <taxon>Bacillati</taxon>
        <taxon>Bacillota</taxon>
        <taxon>Bacilli</taxon>
        <taxon>Lactobacillales</taxon>
        <taxon>Lactobacillaceae</taxon>
        <taxon>Levilactobacillus</taxon>
    </lineage>
</organism>
<reference evidence="2 3" key="1">
    <citation type="journal article" date="2015" name="Genome Announc.">
        <title>Expanding the biotechnology potential of lactobacilli through comparative genomics of 213 strains and associated genera.</title>
        <authorList>
            <person name="Sun Z."/>
            <person name="Harris H.M."/>
            <person name="McCann A."/>
            <person name="Guo C."/>
            <person name="Argimon S."/>
            <person name="Zhang W."/>
            <person name="Yang X."/>
            <person name="Jeffery I.B."/>
            <person name="Cooney J.C."/>
            <person name="Kagawa T.F."/>
            <person name="Liu W."/>
            <person name="Song Y."/>
            <person name="Salvetti E."/>
            <person name="Wrobel A."/>
            <person name="Rasinkangas P."/>
            <person name="Parkhill J."/>
            <person name="Rea M.C."/>
            <person name="O'Sullivan O."/>
            <person name="Ritari J."/>
            <person name="Douillard F.P."/>
            <person name="Paul Ross R."/>
            <person name="Yang R."/>
            <person name="Briner A.E."/>
            <person name="Felis G.E."/>
            <person name="de Vos W.M."/>
            <person name="Barrangou R."/>
            <person name="Klaenhammer T.R."/>
            <person name="Caufield P.W."/>
            <person name="Cui Y."/>
            <person name="Zhang H."/>
            <person name="O'Toole P.W."/>
        </authorList>
    </citation>
    <scope>NUCLEOTIDE SEQUENCE [LARGE SCALE GENOMIC DNA]</scope>
    <source>
        <strain evidence="2 3">DSM 16381</strain>
    </source>
</reference>
<dbReference type="Proteomes" id="UP000051580">
    <property type="component" value="Unassembled WGS sequence"/>
</dbReference>
<dbReference type="GO" id="GO:0003824">
    <property type="term" value="F:catalytic activity"/>
    <property type="evidence" value="ECO:0007669"/>
    <property type="project" value="InterPro"/>
</dbReference>
<proteinExistence type="predicted"/>
<evidence type="ECO:0000313" key="3">
    <source>
        <dbReference type="Proteomes" id="UP000051580"/>
    </source>
</evidence>
<feature type="domain" description="Endonuclease/exonuclease/phosphatase" evidence="1">
    <location>
        <begin position="38"/>
        <end position="226"/>
    </location>
</feature>
<dbReference type="InterPro" id="IPR005135">
    <property type="entry name" value="Endo/exonuclease/phosphatase"/>
</dbReference>
<evidence type="ECO:0000313" key="2">
    <source>
        <dbReference type="EMBL" id="KRL97623.1"/>
    </source>
</evidence>
<dbReference type="SUPFAM" id="SSF56219">
    <property type="entry name" value="DNase I-like"/>
    <property type="match status" value="1"/>
</dbReference>
<dbReference type="InterPro" id="IPR036691">
    <property type="entry name" value="Endo/exonu/phosph_ase_sf"/>
</dbReference>
<accession>A0A0R1UWU3</accession>
<dbReference type="Gene3D" id="3.60.10.10">
    <property type="entry name" value="Endonuclease/exonuclease/phosphatase"/>
    <property type="match status" value="1"/>
</dbReference>
<evidence type="ECO:0000259" key="1">
    <source>
        <dbReference type="Pfam" id="PF03372"/>
    </source>
</evidence>
<name>A0A0R1UWU3_9LACO</name>